<protein>
    <submittedName>
        <fullName evidence="1">Uncharacterized protein</fullName>
    </submittedName>
</protein>
<keyword evidence="2" id="KW-1185">Reference proteome</keyword>
<proteinExistence type="predicted"/>
<dbReference type="Proteomes" id="UP001055811">
    <property type="component" value="Linkage Group LG08"/>
</dbReference>
<gene>
    <name evidence="1" type="ORF">L2E82_45557</name>
</gene>
<evidence type="ECO:0000313" key="1">
    <source>
        <dbReference type="EMBL" id="KAI3700916.1"/>
    </source>
</evidence>
<accession>A0ACB8ZUB3</accession>
<sequence length="119" mass="13558">MTSLIDARWYNRHTFKDMIWRNNVPEFSPTLAQHCPPSLLPLHPSSSLRTALSLSKTSLCRHHYSRLKSICLKGNRFLDGRCQLKVFIGKTSPGLRNSPILLDVIAILILRDFDAVCLL</sequence>
<evidence type="ECO:0000313" key="2">
    <source>
        <dbReference type="Proteomes" id="UP001055811"/>
    </source>
</evidence>
<comment type="caution">
    <text evidence="1">The sequence shown here is derived from an EMBL/GenBank/DDBJ whole genome shotgun (WGS) entry which is preliminary data.</text>
</comment>
<organism evidence="1 2">
    <name type="scientific">Cichorium intybus</name>
    <name type="common">Chicory</name>
    <dbReference type="NCBI Taxonomy" id="13427"/>
    <lineage>
        <taxon>Eukaryota</taxon>
        <taxon>Viridiplantae</taxon>
        <taxon>Streptophyta</taxon>
        <taxon>Embryophyta</taxon>
        <taxon>Tracheophyta</taxon>
        <taxon>Spermatophyta</taxon>
        <taxon>Magnoliopsida</taxon>
        <taxon>eudicotyledons</taxon>
        <taxon>Gunneridae</taxon>
        <taxon>Pentapetalae</taxon>
        <taxon>asterids</taxon>
        <taxon>campanulids</taxon>
        <taxon>Asterales</taxon>
        <taxon>Asteraceae</taxon>
        <taxon>Cichorioideae</taxon>
        <taxon>Cichorieae</taxon>
        <taxon>Cichoriinae</taxon>
        <taxon>Cichorium</taxon>
    </lineage>
</organism>
<reference evidence="2" key="1">
    <citation type="journal article" date="2022" name="Mol. Ecol. Resour.">
        <title>The genomes of chicory, endive, great burdock and yacon provide insights into Asteraceae palaeo-polyploidization history and plant inulin production.</title>
        <authorList>
            <person name="Fan W."/>
            <person name="Wang S."/>
            <person name="Wang H."/>
            <person name="Wang A."/>
            <person name="Jiang F."/>
            <person name="Liu H."/>
            <person name="Zhao H."/>
            <person name="Xu D."/>
            <person name="Zhang Y."/>
        </authorList>
    </citation>
    <scope>NUCLEOTIDE SEQUENCE [LARGE SCALE GENOMIC DNA]</scope>
    <source>
        <strain evidence="2">cv. Punajuju</strain>
    </source>
</reference>
<reference evidence="1 2" key="2">
    <citation type="journal article" date="2022" name="Mol. Ecol. Resour.">
        <title>The genomes of chicory, endive, great burdock and yacon provide insights into Asteraceae paleo-polyploidization history and plant inulin production.</title>
        <authorList>
            <person name="Fan W."/>
            <person name="Wang S."/>
            <person name="Wang H."/>
            <person name="Wang A."/>
            <person name="Jiang F."/>
            <person name="Liu H."/>
            <person name="Zhao H."/>
            <person name="Xu D."/>
            <person name="Zhang Y."/>
        </authorList>
    </citation>
    <scope>NUCLEOTIDE SEQUENCE [LARGE SCALE GENOMIC DNA]</scope>
    <source>
        <strain evidence="2">cv. Punajuju</strain>
        <tissue evidence="1">Leaves</tissue>
    </source>
</reference>
<dbReference type="EMBL" id="CM042016">
    <property type="protein sequence ID" value="KAI3700916.1"/>
    <property type="molecule type" value="Genomic_DNA"/>
</dbReference>
<name>A0ACB8ZUB3_CICIN</name>